<dbReference type="Proteomes" id="UP000503640">
    <property type="component" value="Unassembled WGS sequence"/>
</dbReference>
<dbReference type="PROSITE" id="PS50137">
    <property type="entry name" value="DS_RBD"/>
    <property type="match status" value="1"/>
</dbReference>
<dbReference type="NCBIfam" id="TIGR02191">
    <property type="entry name" value="RNaseIII"/>
    <property type="match status" value="1"/>
</dbReference>
<evidence type="ECO:0000259" key="18">
    <source>
        <dbReference type="PROSITE" id="PS50142"/>
    </source>
</evidence>
<evidence type="ECO:0000256" key="7">
    <source>
        <dbReference type="ARBA" id="ARBA00022664"/>
    </source>
</evidence>
<dbReference type="SMART" id="SM00358">
    <property type="entry name" value="DSRM"/>
    <property type="match status" value="1"/>
</dbReference>
<dbReference type="GO" id="GO:0006397">
    <property type="term" value="P:mRNA processing"/>
    <property type="evidence" value="ECO:0007669"/>
    <property type="project" value="UniProtKB-UniRule"/>
</dbReference>
<comment type="subunit">
    <text evidence="4 15">Homodimer.</text>
</comment>
<evidence type="ECO:0000256" key="9">
    <source>
        <dbReference type="ARBA" id="ARBA00022722"/>
    </source>
</evidence>
<feature type="binding site" evidence="15">
    <location>
        <position position="133"/>
    </location>
    <ligand>
        <name>Mg(2+)</name>
        <dbReference type="ChEBI" id="CHEBI:18420"/>
    </ligand>
</feature>
<feature type="domain" description="RNase III" evidence="18">
    <location>
        <begin position="18"/>
        <end position="147"/>
    </location>
</feature>
<dbReference type="GO" id="GO:0005737">
    <property type="term" value="C:cytoplasm"/>
    <property type="evidence" value="ECO:0007669"/>
    <property type="project" value="UniProtKB-SubCell"/>
</dbReference>
<dbReference type="PROSITE" id="PS00517">
    <property type="entry name" value="RNASE_3_1"/>
    <property type="match status" value="1"/>
</dbReference>
<evidence type="ECO:0000256" key="1">
    <source>
        <dbReference type="ARBA" id="ARBA00000109"/>
    </source>
</evidence>
<dbReference type="FunFam" id="1.10.1520.10:FF:000001">
    <property type="entry name" value="Ribonuclease 3"/>
    <property type="match status" value="1"/>
</dbReference>
<feature type="active site" evidence="15">
    <location>
        <position position="64"/>
    </location>
</feature>
<evidence type="ECO:0000256" key="2">
    <source>
        <dbReference type="ARBA" id="ARBA00004496"/>
    </source>
</evidence>
<evidence type="ECO:0000256" key="15">
    <source>
        <dbReference type="HAMAP-Rule" id="MF_00104"/>
    </source>
</evidence>
<keyword evidence="5 15" id="KW-0963">Cytoplasm</keyword>
<feature type="active site" evidence="15">
    <location>
        <position position="136"/>
    </location>
</feature>
<keyword evidence="6 15" id="KW-0698">rRNA processing</keyword>
<dbReference type="InterPro" id="IPR036389">
    <property type="entry name" value="RNase_III_sf"/>
</dbReference>
<evidence type="ECO:0000256" key="11">
    <source>
        <dbReference type="ARBA" id="ARBA00022759"/>
    </source>
</evidence>
<evidence type="ECO:0000313" key="20">
    <source>
        <dbReference type="Proteomes" id="UP000503640"/>
    </source>
</evidence>
<feature type="binding site" evidence="15">
    <location>
        <position position="60"/>
    </location>
    <ligand>
        <name>Mg(2+)</name>
        <dbReference type="ChEBI" id="CHEBI:18420"/>
    </ligand>
</feature>
<sequence>MEPPSPTPPGHPARDPAVEALEARLGQTFQRPDVALAAITHKSFVNEHRGDGLADNERLEFLGDAVLDLAVSHRLMERFPAAREGELSKIRAAVVDEAGLARIARALDLGPLLRLGRGEELTGGREKSSLLADAMEAVVAALYLGGGLEPVLALLDRFLGEAFARAAAGTLDRDYKTQLQELAQSRVRASPRYRVVAEHGPDHSKVFDVEAELKGEVVGRGTGRSKKDAEQAAAKLALEALSARAAEVPAAMPAAEPAPLESSPPATPSEGARAPGEPAPLAAAPAERDESPAAATLPLPPPAAETKVPEAAPPLAPPGRAEKRTTAPRKPRPKKAAPARAAGRKPAATVRKAARKAAPPRKARS</sequence>
<protein>
    <recommendedName>
        <fullName evidence="15">Ribonuclease 3</fullName>
        <ecNumber evidence="15">3.1.26.3</ecNumber>
    </recommendedName>
    <alternativeName>
        <fullName evidence="15">Ribonuclease III</fullName>
        <shortName evidence="15">RNase III</shortName>
    </alternativeName>
</protein>
<keyword evidence="7 15" id="KW-0507">mRNA processing</keyword>
<dbReference type="GO" id="GO:0019843">
    <property type="term" value="F:rRNA binding"/>
    <property type="evidence" value="ECO:0007669"/>
    <property type="project" value="UniProtKB-KW"/>
</dbReference>
<dbReference type="GO" id="GO:0006364">
    <property type="term" value="P:rRNA processing"/>
    <property type="evidence" value="ECO:0007669"/>
    <property type="project" value="UniProtKB-UniRule"/>
</dbReference>
<evidence type="ECO:0000256" key="8">
    <source>
        <dbReference type="ARBA" id="ARBA00022694"/>
    </source>
</evidence>
<feature type="domain" description="DRBM" evidence="17">
    <location>
        <begin position="174"/>
        <end position="243"/>
    </location>
</feature>
<dbReference type="InterPro" id="IPR000999">
    <property type="entry name" value="RNase_III_dom"/>
</dbReference>
<comment type="cofactor">
    <cofactor evidence="15">
        <name>Mg(2+)</name>
        <dbReference type="ChEBI" id="CHEBI:18420"/>
    </cofactor>
</comment>
<feature type="compositionally biased region" description="Basic residues" evidence="16">
    <location>
        <begin position="326"/>
        <end position="337"/>
    </location>
</feature>
<comment type="function">
    <text evidence="15">Digests double-stranded RNA. Involved in the processing of primary rRNA transcript to yield the immediate precursors to the large and small rRNAs (23S and 16S). Processes some mRNAs, and tRNAs when they are encoded in the rRNA operon. Processes pre-crRNA and tracrRNA of type II CRISPR loci if present in the organism.</text>
</comment>
<accession>A0A7I9VLY3</accession>
<dbReference type="Gene3D" id="3.30.160.20">
    <property type="match status" value="1"/>
</dbReference>
<dbReference type="PROSITE" id="PS50142">
    <property type="entry name" value="RNASE_3_2"/>
    <property type="match status" value="1"/>
</dbReference>
<dbReference type="EMBL" id="BJTG01000004">
    <property type="protein sequence ID" value="GEJ57414.1"/>
    <property type="molecule type" value="Genomic_DNA"/>
</dbReference>
<evidence type="ECO:0000256" key="12">
    <source>
        <dbReference type="ARBA" id="ARBA00022801"/>
    </source>
</evidence>
<dbReference type="FunFam" id="3.30.160.20:FF:000003">
    <property type="entry name" value="Ribonuclease 3"/>
    <property type="match status" value="1"/>
</dbReference>
<evidence type="ECO:0000256" key="3">
    <source>
        <dbReference type="ARBA" id="ARBA00010183"/>
    </source>
</evidence>
<comment type="similarity">
    <text evidence="3">Belongs to the ribonuclease III family.</text>
</comment>
<dbReference type="GO" id="GO:0042802">
    <property type="term" value="F:identical protein binding"/>
    <property type="evidence" value="ECO:0007669"/>
    <property type="project" value="UniProtKB-ARBA"/>
</dbReference>
<evidence type="ECO:0000259" key="17">
    <source>
        <dbReference type="PROSITE" id="PS50137"/>
    </source>
</evidence>
<dbReference type="Gene3D" id="1.10.1520.10">
    <property type="entry name" value="Ribonuclease III domain"/>
    <property type="match status" value="1"/>
</dbReference>
<keyword evidence="9 15" id="KW-0540">Nuclease</keyword>
<keyword evidence="13 15" id="KW-0460">Magnesium</keyword>
<feature type="compositionally biased region" description="Low complexity" evidence="16">
    <location>
        <begin position="338"/>
        <end position="351"/>
    </location>
</feature>
<keyword evidence="8 15" id="KW-0819">tRNA processing</keyword>
<comment type="subcellular location">
    <subcellularLocation>
        <location evidence="2 15">Cytoplasm</location>
    </subcellularLocation>
</comment>
<dbReference type="GO" id="GO:0046872">
    <property type="term" value="F:metal ion binding"/>
    <property type="evidence" value="ECO:0007669"/>
    <property type="project" value="UniProtKB-KW"/>
</dbReference>
<dbReference type="GO" id="GO:0010468">
    <property type="term" value="P:regulation of gene expression"/>
    <property type="evidence" value="ECO:0007669"/>
    <property type="project" value="TreeGrafter"/>
</dbReference>
<evidence type="ECO:0000256" key="5">
    <source>
        <dbReference type="ARBA" id="ARBA00022490"/>
    </source>
</evidence>
<proteinExistence type="inferred from homology"/>
<evidence type="ECO:0000313" key="19">
    <source>
        <dbReference type="EMBL" id="GEJ57414.1"/>
    </source>
</evidence>
<evidence type="ECO:0000256" key="10">
    <source>
        <dbReference type="ARBA" id="ARBA00022723"/>
    </source>
</evidence>
<dbReference type="InterPro" id="IPR014720">
    <property type="entry name" value="dsRBD_dom"/>
</dbReference>
<dbReference type="EC" id="3.1.26.3" evidence="15"/>
<evidence type="ECO:0000256" key="16">
    <source>
        <dbReference type="SAM" id="MobiDB-lite"/>
    </source>
</evidence>
<evidence type="ECO:0000256" key="4">
    <source>
        <dbReference type="ARBA" id="ARBA00011738"/>
    </source>
</evidence>
<dbReference type="SMART" id="SM00535">
    <property type="entry name" value="RIBOc"/>
    <property type="match status" value="1"/>
</dbReference>
<evidence type="ECO:0000256" key="6">
    <source>
        <dbReference type="ARBA" id="ARBA00022552"/>
    </source>
</evidence>
<dbReference type="AlphaFoldDB" id="A0A7I9VLY3"/>
<dbReference type="SUPFAM" id="SSF54768">
    <property type="entry name" value="dsRNA-binding domain-like"/>
    <property type="match status" value="1"/>
</dbReference>
<keyword evidence="11 15" id="KW-0255">Endonuclease</keyword>
<dbReference type="GO" id="GO:0003725">
    <property type="term" value="F:double-stranded RNA binding"/>
    <property type="evidence" value="ECO:0007669"/>
    <property type="project" value="TreeGrafter"/>
</dbReference>
<keyword evidence="10 15" id="KW-0479">Metal-binding</keyword>
<evidence type="ECO:0000256" key="14">
    <source>
        <dbReference type="ARBA" id="ARBA00022884"/>
    </source>
</evidence>
<reference evidence="20" key="1">
    <citation type="journal article" date="2020" name="Appl. Environ. Microbiol.">
        <title>Diazotrophic Anaeromyxobacter Isolates from Soils.</title>
        <authorList>
            <person name="Masuda Y."/>
            <person name="Yamanaka H."/>
            <person name="Xu Z.X."/>
            <person name="Shiratori Y."/>
            <person name="Aono T."/>
            <person name="Amachi S."/>
            <person name="Senoo K."/>
            <person name="Itoh H."/>
        </authorList>
    </citation>
    <scope>NUCLEOTIDE SEQUENCE [LARGE SCALE GENOMIC DNA]</scope>
    <source>
        <strain evidence="20">R267</strain>
    </source>
</reference>
<dbReference type="GO" id="GO:0004525">
    <property type="term" value="F:ribonuclease III activity"/>
    <property type="evidence" value="ECO:0007669"/>
    <property type="project" value="UniProtKB-UniRule"/>
</dbReference>
<dbReference type="HAMAP" id="MF_00104">
    <property type="entry name" value="RNase_III"/>
    <property type="match status" value="1"/>
</dbReference>
<dbReference type="SUPFAM" id="SSF69065">
    <property type="entry name" value="RNase III domain-like"/>
    <property type="match status" value="1"/>
</dbReference>
<feature type="binding site" evidence="15">
    <location>
        <position position="136"/>
    </location>
    <ligand>
        <name>Mg(2+)</name>
        <dbReference type="ChEBI" id="CHEBI:18420"/>
    </ligand>
</feature>
<keyword evidence="14 15" id="KW-0694">RNA-binding</keyword>
<keyword evidence="15" id="KW-0699">rRNA-binding</keyword>
<dbReference type="Pfam" id="PF14622">
    <property type="entry name" value="Ribonucleas_3_3"/>
    <property type="match status" value="1"/>
</dbReference>
<gene>
    <name evidence="15" type="primary">rnc</name>
    <name evidence="19" type="ORF">AMYX_21550</name>
</gene>
<dbReference type="GO" id="GO:0008033">
    <property type="term" value="P:tRNA processing"/>
    <property type="evidence" value="ECO:0007669"/>
    <property type="project" value="UniProtKB-KW"/>
</dbReference>
<comment type="catalytic activity">
    <reaction evidence="1 15">
        <text>Endonucleolytic cleavage to 5'-phosphomonoester.</text>
        <dbReference type="EC" id="3.1.26.3"/>
    </reaction>
</comment>
<feature type="compositionally biased region" description="Low complexity" evidence="16">
    <location>
        <begin position="249"/>
        <end position="285"/>
    </location>
</feature>
<dbReference type="PANTHER" id="PTHR11207:SF0">
    <property type="entry name" value="RIBONUCLEASE 3"/>
    <property type="match status" value="1"/>
</dbReference>
<feature type="compositionally biased region" description="Basic residues" evidence="16">
    <location>
        <begin position="352"/>
        <end position="365"/>
    </location>
</feature>
<dbReference type="CDD" id="cd10845">
    <property type="entry name" value="DSRM_RNAse_III_family"/>
    <property type="match status" value="1"/>
</dbReference>
<dbReference type="Pfam" id="PF00035">
    <property type="entry name" value="dsrm"/>
    <property type="match status" value="1"/>
</dbReference>
<evidence type="ECO:0000256" key="13">
    <source>
        <dbReference type="ARBA" id="ARBA00022842"/>
    </source>
</evidence>
<dbReference type="PANTHER" id="PTHR11207">
    <property type="entry name" value="RIBONUCLEASE III"/>
    <property type="match status" value="1"/>
</dbReference>
<dbReference type="InterPro" id="IPR011907">
    <property type="entry name" value="RNase_III"/>
</dbReference>
<dbReference type="CDD" id="cd00593">
    <property type="entry name" value="RIBOc"/>
    <property type="match status" value="1"/>
</dbReference>
<keyword evidence="12 15" id="KW-0378">Hydrolase</keyword>
<name>A0A7I9VLY3_9BACT</name>
<keyword evidence="20" id="KW-1185">Reference proteome</keyword>
<organism evidence="19 20">
    <name type="scientific">Anaeromyxobacter diazotrophicus</name>
    <dbReference type="NCBI Taxonomy" id="2590199"/>
    <lineage>
        <taxon>Bacteria</taxon>
        <taxon>Pseudomonadati</taxon>
        <taxon>Myxococcota</taxon>
        <taxon>Myxococcia</taxon>
        <taxon>Myxococcales</taxon>
        <taxon>Cystobacterineae</taxon>
        <taxon>Anaeromyxobacteraceae</taxon>
        <taxon>Anaeromyxobacter</taxon>
    </lineage>
</organism>
<feature type="region of interest" description="Disordered" evidence="16">
    <location>
        <begin position="249"/>
        <end position="365"/>
    </location>
</feature>
<comment type="caution">
    <text evidence="19">The sequence shown here is derived from an EMBL/GenBank/DDBJ whole genome shotgun (WGS) entry which is preliminary data.</text>
</comment>